<keyword evidence="1" id="KW-0472">Membrane</keyword>
<keyword evidence="3" id="KW-1185">Reference proteome</keyword>
<keyword evidence="1" id="KW-1133">Transmembrane helix</keyword>
<name>A0ABZ0I9Q3_9GAMM</name>
<gene>
    <name evidence="2" type="ORF">R0137_11040</name>
</gene>
<protein>
    <recommendedName>
        <fullName evidence="4">DUF4760 domain-containing protein</fullName>
    </recommendedName>
</protein>
<feature type="transmembrane region" description="Helical" evidence="1">
    <location>
        <begin position="14"/>
        <end position="36"/>
    </location>
</feature>
<evidence type="ECO:0000256" key="1">
    <source>
        <dbReference type="SAM" id="Phobius"/>
    </source>
</evidence>
<dbReference type="Proteomes" id="UP001626549">
    <property type="component" value="Chromosome"/>
</dbReference>
<keyword evidence="1" id="KW-0812">Transmembrane</keyword>
<dbReference type="RefSeq" id="WP_407326476.1">
    <property type="nucleotide sequence ID" value="NZ_CP136865.1"/>
</dbReference>
<organism evidence="2 3">
    <name type="scientific">Congregibacter brevis</name>
    <dbReference type="NCBI Taxonomy" id="3081201"/>
    <lineage>
        <taxon>Bacteria</taxon>
        <taxon>Pseudomonadati</taxon>
        <taxon>Pseudomonadota</taxon>
        <taxon>Gammaproteobacteria</taxon>
        <taxon>Cellvibrionales</taxon>
        <taxon>Halieaceae</taxon>
        <taxon>Congregibacter</taxon>
    </lineage>
</organism>
<sequence>MSEELVELLFKQNFLASVAATFSAVAALFALLVSYLSFKLTTNIKRADIHSRFQSDVRAIQQKLPLGVNTPEAWVPSEEEKRSIRLYWYVVFDEWLVTHVEDKSLKGLWTDYYSRGVSSALKNRHFVEDIKKFFDGESALFGLRSEFRDEVNRLYGQYHNGKKLIVD</sequence>
<evidence type="ECO:0000313" key="2">
    <source>
        <dbReference type="EMBL" id="WOJ95777.1"/>
    </source>
</evidence>
<accession>A0ABZ0I9Q3</accession>
<proteinExistence type="predicted"/>
<dbReference type="EMBL" id="CP136865">
    <property type="protein sequence ID" value="WOJ95777.1"/>
    <property type="molecule type" value="Genomic_DNA"/>
</dbReference>
<evidence type="ECO:0000313" key="3">
    <source>
        <dbReference type="Proteomes" id="UP001626549"/>
    </source>
</evidence>
<reference evidence="2 3" key="1">
    <citation type="submission" date="2023-10" db="EMBL/GenBank/DDBJ databases">
        <title>Two novel species belonging to the OM43/NOR5 clade.</title>
        <authorList>
            <person name="Park M."/>
        </authorList>
    </citation>
    <scope>NUCLEOTIDE SEQUENCE [LARGE SCALE GENOMIC DNA]</scope>
    <source>
        <strain evidence="2 3">IMCC45268</strain>
    </source>
</reference>
<evidence type="ECO:0008006" key="4">
    <source>
        <dbReference type="Google" id="ProtNLM"/>
    </source>
</evidence>